<reference evidence="4 5" key="1">
    <citation type="submission" date="2024-10" db="EMBL/GenBank/DDBJ databases">
        <title>The Natural Products Discovery Center: Release of the First 8490 Sequenced Strains for Exploring Actinobacteria Biosynthetic Diversity.</title>
        <authorList>
            <person name="Kalkreuter E."/>
            <person name="Kautsar S.A."/>
            <person name="Yang D."/>
            <person name="Bader C.D."/>
            <person name="Teijaro C.N."/>
            <person name="Fluegel L."/>
            <person name="Davis C.M."/>
            <person name="Simpson J.R."/>
            <person name="Lauterbach L."/>
            <person name="Steele A.D."/>
            <person name="Gui C."/>
            <person name="Meng S."/>
            <person name="Li G."/>
            <person name="Viehrig K."/>
            <person name="Ye F."/>
            <person name="Su P."/>
            <person name="Kiefer A.F."/>
            <person name="Nichols A."/>
            <person name="Cepeda A.J."/>
            <person name="Yan W."/>
            <person name="Fan B."/>
            <person name="Jiang Y."/>
            <person name="Adhikari A."/>
            <person name="Zheng C.-J."/>
            <person name="Schuster L."/>
            <person name="Cowan T.M."/>
            <person name="Smanski M.J."/>
            <person name="Chevrette M.G."/>
            <person name="De Carvalho L.P.S."/>
            <person name="Shen B."/>
        </authorList>
    </citation>
    <scope>NUCLEOTIDE SEQUENCE [LARGE SCALE GENOMIC DNA]</scope>
    <source>
        <strain evidence="4 5">NPDC019275</strain>
    </source>
</reference>
<dbReference type="SUPFAM" id="SSF51735">
    <property type="entry name" value="NAD(P)-binding Rossmann-fold domains"/>
    <property type="match status" value="1"/>
</dbReference>
<dbReference type="Proteomes" id="UP001611415">
    <property type="component" value="Unassembled WGS sequence"/>
</dbReference>
<comment type="similarity">
    <text evidence="1 3">Belongs to the short-chain dehydrogenases/reductases (SDR) family.</text>
</comment>
<keyword evidence="2" id="KW-0560">Oxidoreductase</keyword>
<dbReference type="PANTHER" id="PTHR43669">
    <property type="entry name" value="5-KETO-D-GLUCONATE 5-REDUCTASE"/>
    <property type="match status" value="1"/>
</dbReference>
<dbReference type="PRINTS" id="PR00080">
    <property type="entry name" value="SDRFAMILY"/>
</dbReference>
<name>A0ABW7X4H2_9NOCA</name>
<dbReference type="RefSeq" id="WP_357407074.1">
    <property type="nucleotide sequence ID" value="NZ_JBEYCD010000009.1"/>
</dbReference>
<comment type="caution">
    <text evidence="4">The sequence shown here is derived from an EMBL/GenBank/DDBJ whole genome shotgun (WGS) entry which is preliminary data.</text>
</comment>
<sequence length="260" mass="27881">MSSPTVFITGAAAGIGRATALLFAGHGYHIGAYDIDEVGLSRLAADINAAGGRVRTGVLDVTNNTHWAERLAEFYEETGRLDILINNAGILRSGHFEEIDLATHQAIMDVNLGGVLAGAHHAFPYLRDTRRSQVVNLCSASAIYGQPELASYGATKSAVKSLTEALDLEWSRHDIRVIAVWPLFVATAMVEGMDTATTKSLGVRLTAADVADGIWEATSKRPRLPRVHYEIGTQAKLLATAAKYAPSWAVRAANKYFSGS</sequence>
<evidence type="ECO:0000256" key="1">
    <source>
        <dbReference type="ARBA" id="ARBA00006484"/>
    </source>
</evidence>
<dbReference type="EMBL" id="JBIRYO010000014">
    <property type="protein sequence ID" value="MFI2476013.1"/>
    <property type="molecule type" value="Genomic_DNA"/>
</dbReference>
<dbReference type="Gene3D" id="3.40.50.720">
    <property type="entry name" value="NAD(P)-binding Rossmann-like Domain"/>
    <property type="match status" value="1"/>
</dbReference>
<keyword evidence="5" id="KW-1185">Reference proteome</keyword>
<dbReference type="PANTHER" id="PTHR43669:SF3">
    <property type="entry name" value="ALCOHOL DEHYDROGENASE, PUTATIVE (AFU_ORTHOLOGUE AFUA_3G03445)-RELATED"/>
    <property type="match status" value="1"/>
</dbReference>
<dbReference type="Pfam" id="PF00106">
    <property type="entry name" value="adh_short"/>
    <property type="match status" value="1"/>
</dbReference>
<dbReference type="PRINTS" id="PR00081">
    <property type="entry name" value="GDHRDH"/>
</dbReference>
<organism evidence="4 5">
    <name type="scientific">Nocardia xishanensis</name>
    <dbReference type="NCBI Taxonomy" id="238964"/>
    <lineage>
        <taxon>Bacteria</taxon>
        <taxon>Bacillati</taxon>
        <taxon>Actinomycetota</taxon>
        <taxon>Actinomycetes</taxon>
        <taxon>Mycobacteriales</taxon>
        <taxon>Nocardiaceae</taxon>
        <taxon>Nocardia</taxon>
    </lineage>
</organism>
<proteinExistence type="inferred from homology"/>
<evidence type="ECO:0000256" key="3">
    <source>
        <dbReference type="RuleBase" id="RU000363"/>
    </source>
</evidence>
<gene>
    <name evidence="4" type="ORF">ACH49W_21775</name>
</gene>
<accession>A0ABW7X4H2</accession>
<dbReference type="NCBIfam" id="NF006123">
    <property type="entry name" value="PRK08267.1"/>
    <property type="match status" value="1"/>
</dbReference>
<protein>
    <submittedName>
        <fullName evidence="4">SDR family oxidoreductase</fullName>
    </submittedName>
</protein>
<dbReference type="InterPro" id="IPR002347">
    <property type="entry name" value="SDR_fam"/>
</dbReference>
<evidence type="ECO:0000313" key="4">
    <source>
        <dbReference type="EMBL" id="MFI2476013.1"/>
    </source>
</evidence>
<evidence type="ECO:0000256" key="2">
    <source>
        <dbReference type="ARBA" id="ARBA00023002"/>
    </source>
</evidence>
<evidence type="ECO:0000313" key="5">
    <source>
        <dbReference type="Proteomes" id="UP001611415"/>
    </source>
</evidence>
<dbReference type="InterPro" id="IPR036291">
    <property type="entry name" value="NAD(P)-bd_dom_sf"/>
</dbReference>